<organism evidence="1 2">
    <name type="scientific">Helicobacter trogontum</name>
    <dbReference type="NCBI Taxonomy" id="50960"/>
    <lineage>
        <taxon>Bacteria</taxon>
        <taxon>Pseudomonadati</taxon>
        <taxon>Campylobacterota</taxon>
        <taxon>Epsilonproteobacteria</taxon>
        <taxon>Campylobacterales</taxon>
        <taxon>Helicobacteraceae</taxon>
        <taxon>Helicobacter</taxon>
    </lineage>
</organism>
<name>A0ABQ0D6G8_9HELI</name>
<evidence type="ECO:0000313" key="1">
    <source>
        <dbReference type="EMBL" id="GAB0173928.1"/>
    </source>
</evidence>
<proteinExistence type="predicted"/>
<reference evidence="1 2" key="1">
    <citation type="submission" date="2024-06" db="EMBL/GenBank/DDBJ databases">
        <title>Draft genome sequence of Helicobacter trogontum NHP16-4001.</title>
        <authorList>
            <person name="Rimbara E."/>
            <person name="Suzuki M."/>
        </authorList>
    </citation>
    <scope>NUCLEOTIDE SEQUENCE [LARGE SCALE GENOMIC DNA]</scope>
    <source>
        <strain evidence="1 2">NHP16-4001</strain>
    </source>
</reference>
<evidence type="ECO:0000313" key="2">
    <source>
        <dbReference type="Proteomes" id="UP001562457"/>
    </source>
</evidence>
<dbReference type="RefSeq" id="WP_369607868.1">
    <property type="nucleotide sequence ID" value="NZ_BAAFHN010000079.1"/>
</dbReference>
<gene>
    <name evidence="1" type="ORF">NHP164001_19500</name>
</gene>
<keyword evidence="2" id="KW-1185">Reference proteome</keyword>
<dbReference type="EMBL" id="BAAFHN010000079">
    <property type="protein sequence ID" value="GAB0173928.1"/>
    <property type="molecule type" value="Genomic_DNA"/>
</dbReference>
<sequence>MRNQFKTQRFRIFENDNDIILSIEKDNFILDIQELLPILNSYTKQDKQSIQKYNVFITFDGCTLAGSKESPNNPLFFGELDKNGVFVESKPIYHFSPKDEENNLGTLTIFLNSYTLTLLNYSLLDSSLNIKLECNSKESKAILEREQTQREQTQKESTPIDSTTNTAMLHPILEDDEIKCPHNGVVKLKSNKGKPFTSKGIPMVLESDLLHSSIIGCANNTLTSDSKTFSTNQCIIPKNKAINAS</sequence>
<dbReference type="Proteomes" id="UP001562457">
    <property type="component" value="Unassembled WGS sequence"/>
</dbReference>
<accession>A0ABQ0D6G8</accession>
<protein>
    <submittedName>
        <fullName evidence="1">Uncharacterized protein</fullName>
    </submittedName>
</protein>
<comment type="caution">
    <text evidence="1">The sequence shown here is derived from an EMBL/GenBank/DDBJ whole genome shotgun (WGS) entry which is preliminary data.</text>
</comment>